<proteinExistence type="predicted"/>
<name>A0A9P5JYV0_9AGAM</name>
<reference evidence="7" key="2">
    <citation type="journal article" date="2020" name="Nat. Commun.">
        <title>Large-scale genome sequencing of mycorrhizal fungi provides insights into the early evolution of symbiotic traits.</title>
        <authorList>
            <person name="Miyauchi S."/>
            <person name="Kiss E."/>
            <person name="Kuo A."/>
            <person name="Drula E."/>
            <person name="Kohler A."/>
            <person name="Sanchez-Garcia M."/>
            <person name="Morin E."/>
            <person name="Andreopoulos B."/>
            <person name="Barry K.W."/>
            <person name="Bonito G."/>
            <person name="Buee M."/>
            <person name="Carver A."/>
            <person name="Chen C."/>
            <person name="Cichocki N."/>
            <person name="Clum A."/>
            <person name="Culley D."/>
            <person name="Crous P.W."/>
            <person name="Fauchery L."/>
            <person name="Girlanda M."/>
            <person name="Hayes R.D."/>
            <person name="Keri Z."/>
            <person name="LaButti K."/>
            <person name="Lipzen A."/>
            <person name="Lombard V."/>
            <person name="Magnuson J."/>
            <person name="Maillard F."/>
            <person name="Murat C."/>
            <person name="Nolan M."/>
            <person name="Ohm R.A."/>
            <person name="Pangilinan J."/>
            <person name="Pereira M.F."/>
            <person name="Perotto S."/>
            <person name="Peter M."/>
            <person name="Pfister S."/>
            <person name="Riley R."/>
            <person name="Sitrit Y."/>
            <person name="Stielow J.B."/>
            <person name="Szollosi G."/>
            <person name="Zifcakova L."/>
            <person name="Stursova M."/>
            <person name="Spatafora J.W."/>
            <person name="Tedersoo L."/>
            <person name="Vaario L.M."/>
            <person name="Yamada A."/>
            <person name="Yan M."/>
            <person name="Wang P."/>
            <person name="Xu J."/>
            <person name="Bruns T."/>
            <person name="Baldrian P."/>
            <person name="Vilgalys R."/>
            <person name="Dunand C."/>
            <person name="Henrissat B."/>
            <person name="Grigoriev I.V."/>
            <person name="Hibbett D."/>
            <person name="Nagy L.G."/>
            <person name="Martin F.M."/>
        </authorList>
    </citation>
    <scope>NUCLEOTIDE SEQUENCE</scope>
    <source>
        <strain evidence="7">Prilba</strain>
    </source>
</reference>
<organism evidence="7 8">
    <name type="scientific">Russula ochroleuca</name>
    <dbReference type="NCBI Taxonomy" id="152965"/>
    <lineage>
        <taxon>Eukaryota</taxon>
        <taxon>Fungi</taxon>
        <taxon>Dikarya</taxon>
        <taxon>Basidiomycota</taxon>
        <taxon>Agaricomycotina</taxon>
        <taxon>Agaricomycetes</taxon>
        <taxon>Russulales</taxon>
        <taxon>Russulaceae</taxon>
        <taxon>Russula</taxon>
    </lineage>
</organism>
<evidence type="ECO:0000256" key="6">
    <source>
        <dbReference type="SAM" id="Phobius"/>
    </source>
</evidence>
<gene>
    <name evidence="7" type="ORF">DFH94DRAFT_769255</name>
</gene>
<feature type="transmembrane region" description="Helical" evidence="6">
    <location>
        <begin position="360"/>
        <end position="381"/>
    </location>
</feature>
<feature type="transmembrane region" description="Helical" evidence="6">
    <location>
        <begin position="579"/>
        <end position="600"/>
    </location>
</feature>
<reference evidence="7" key="1">
    <citation type="submission" date="2019-10" db="EMBL/GenBank/DDBJ databases">
        <authorList>
            <consortium name="DOE Joint Genome Institute"/>
            <person name="Kuo A."/>
            <person name="Miyauchi S."/>
            <person name="Kiss E."/>
            <person name="Drula E."/>
            <person name="Kohler A."/>
            <person name="Sanchez-Garcia M."/>
            <person name="Andreopoulos B."/>
            <person name="Barry K.W."/>
            <person name="Bonito G."/>
            <person name="Buee M."/>
            <person name="Carver A."/>
            <person name="Chen C."/>
            <person name="Cichocki N."/>
            <person name="Clum A."/>
            <person name="Culley D."/>
            <person name="Crous P.W."/>
            <person name="Fauchery L."/>
            <person name="Girlanda M."/>
            <person name="Hayes R."/>
            <person name="Keri Z."/>
            <person name="LaButti K."/>
            <person name="Lipzen A."/>
            <person name="Lombard V."/>
            <person name="Magnuson J."/>
            <person name="Maillard F."/>
            <person name="Morin E."/>
            <person name="Murat C."/>
            <person name="Nolan M."/>
            <person name="Ohm R."/>
            <person name="Pangilinan J."/>
            <person name="Pereira M."/>
            <person name="Perotto S."/>
            <person name="Peter M."/>
            <person name="Riley R."/>
            <person name="Sitrit Y."/>
            <person name="Stielow B."/>
            <person name="Szollosi G."/>
            <person name="Zifcakova L."/>
            <person name="Stursova M."/>
            <person name="Spatafora J.W."/>
            <person name="Tedersoo L."/>
            <person name="Vaario L.-M."/>
            <person name="Yamada A."/>
            <person name="Yan M."/>
            <person name="Wang P."/>
            <person name="Xu J."/>
            <person name="Bruns T."/>
            <person name="Baldrian P."/>
            <person name="Vilgalys R."/>
            <person name="Henrissat B."/>
            <person name="Grigoriev I.V."/>
            <person name="Hibbett D."/>
            <person name="Nagy L.G."/>
            <person name="Martin F.M."/>
        </authorList>
    </citation>
    <scope>NUCLEOTIDE SEQUENCE</scope>
    <source>
        <strain evidence="7">Prilba</strain>
    </source>
</reference>
<evidence type="ECO:0000256" key="4">
    <source>
        <dbReference type="ARBA" id="ARBA00023136"/>
    </source>
</evidence>
<feature type="transmembrane region" description="Helical" evidence="6">
    <location>
        <begin position="317"/>
        <end position="340"/>
    </location>
</feature>
<comment type="subcellular location">
    <subcellularLocation>
        <location evidence="1">Membrane</location>
        <topology evidence="1">Multi-pass membrane protein</topology>
    </subcellularLocation>
</comment>
<feature type="compositionally biased region" description="Basic and acidic residues" evidence="5">
    <location>
        <begin position="75"/>
        <end position="90"/>
    </location>
</feature>
<dbReference type="Pfam" id="PF13520">
    <property type="entry name" value="AA_permease_2"/>
    <property type="match status" value="1"/>
</dbReference>
<dbReference type="EMBL" id="WHVB01000023">
    <property type="protein sequence ID" value="KAF8471393.1"/>
    <property type="molecule type" value="Genomic_DNA"/>
</dbReference>
<feature type="transmembrane region" description="Helical" evidence="6">
    <location>
        <begin position="244"/>
        <end position="267"/>
    </location>
</feature>
<keyword evidence="3 6" id="KW-1133">Transmembrane helix</keyword>
<dbReference type="OrthoDB" id="1718410at2759"/>
<evidence type="ECO:0000256" key="3">
    <source>
        <dbReference type="ARBA" id="ARBA00022989"/>
    </source>
</evidence>
<sequence>MADTKRDDPDAPSIAREEESHGHSHSHEMRVISSVVARADHGGERHDFPRVGTPQDKGPCDDDDSGAAPHWNDLTNHDRVVAPRDPDREGDFGVAPASAPITRQGLPSFAQSEFYTIVRRQRRERGEDNLKMKVSHSRVPQLNAEWEFSGWGSMRYLDISPEDHKDAETRLNAPREVLRHLSAMSVSGNDVSGSVFYALPVVFAAAGVYSPLCLLTASLLLLFFRPLLLELAATVRINGSNYVYLLQFSGKMLALVGAAATLLDAVATSTVSAATASAYLSAEFHSMPISTTLLTVLFLVALGVVALAGIRESASATAAVFIFHMIAMAALAVACIVHWATKDPHSTILKQNWALRPGSVGETASALFYGVCVAFLGVTGFECTPSYIEVIRPKDYPSILRNLIAVSAILNTIISFLLCALLPMSTIIDGTNVLSALGRLSGGNWLRILVLVDAVSVLLGGIMTGTVTTIQLLDRMANDHILPHWFSLRLPVTGSQHIATLFSSGLALLLYVGSGMSLSTVSYVFSIAFLFQILLFAVSSLLLKLKRPRLSRPPHAGMLTLLMAFIVVIATWVGNVVIAPIALGVFSASFVVVLASLLVISAQPTILRLVLFFYSASPLSRWAITRGWQRHLVSWYKSRRAARICVWIKDDDIHVMLRALLSVQKNVPDARTVIFVHAYRSIDAVPSELHPNARLLDEAFPTITVDLAFASGNFGPALVEATSRTLDVPRSRMCVISLGRNHPWELSEYGGLRVIM</sequence>
<feature type="transmembrane region" description="Helical" evidence="6">
    <location>
        <begin position="402"/>
        <end position="428"/>
    </location>
</feature>
<feature type="transmembrane region" description="Helical" evidence="6">
    <location>
        <begin position="555"/>
        <end position="573"/>
    </location>
</feature>
<dbReference type="GO" id="GO:0005886">
    <property type="term" value="C:plasma membrane"/>
    <property type="evidence" value="ECO:0007669"/>
    <property type="project" value="TreeGrafter"/>
</dbReference>
<feature type="compositionally biased region" description="Basic and acidic residues" evidence="5">
    <location>
        <begin position="38"/>
        <end position="49"/>
    </location>
</feature>
<dbReference type="InterPro" id="IPR002293">
    <property type="entry name" value="AA/rel_permease1"/>
</dbReference>
<evidence type="ECO:0000256" key="2">
    <source>
        <dbReference type="ARBA" id="ARBA00022692"/>
    </source>
</evidence>
<dbReference type="AlphaFoldDB" id="A0A9P5JYV0"/>
<dbReference type="Gene3D" id="1.20.1740.10">
    <property type="entry name" value="Amino acid/polyamine transporter I"/>
    <property type="match status" value="1"/>
</dbReference>
<protein>
    <submittedName>
        <fullName evidence="7">Amino acid permease-domain-containing protein</fullName>
    </submittedName>
</protein>
<keyword evidence="2 6" id="KW-0812">Transmembrane</keyword>
<dbReference type="GO" id="GO:0015171">
    <property type="term" value="F:amino acid transmembrane transporter activity"/>
    <property type="evidence" value="ECO:0007669"/>
    <property type="project" value="TreeGrafter"/>
</dbReference>
<dbReference type="PANTHER" id="PTHR43243:SF20">
    <property type="entry name" value="CATIONIC AMINO ACID TRANSPORTER 3"/>
    <property type="match status" value="1"/>
</dbReference>
<feature type="region of interest" description="Disordered" evidence="5">
    <location>
        <begin position="1"/>
        <end position="90"/>
    </location>
</feature>
<feature type="transmembrane region" description="Helical" evidence="6">
    <location>
        <begin position="520"/>
        <end position="543"/>
    </location>
</feature>
<evidence type="ECO:0000256" key="1">
    <source>
        <dbReference type="ARBA" id="ARBA00004141"/>
    </source>
</evidence>
<evidence type="ECO:0000313" key="8">
    <source>
        <dbReference type="Proteomes" id="UP000759537"/>
    </source>
</evidence>
<keyword evidence="8" id="KW-1185">Reference proteome</keyword>
<keyword evidence="4 6" id="KW-0472">Membrane</keyword>
<accession>A0A9P5JYV0</accession>
<evidence type="ECO:0000313" key="7">
    <source>
        <dbReference type="EMBL" id="KAF8471393.1"/>
    </source>
</evidence>
<feature type="compositionally biased region" description="Basic and acidic residues" evidence="5">
    <location>
        <begin position="1"/>
        <end position="30"/>
    </location>
</feature>
<dbReference type="PANTHER" id="PTHR43243">
    <property type="entry name" value="INNER MEMBRANE TRANSPORTER YGJI-RELATED"/>
    <property type="match status" value="1"/>
</dbReference>
<feature type="transmembrane region" description="Helical" evidence="6">
    <location>
        <begin position="287"/>
        <end position="310"/>
    </location>
</feature>
<feature type="transmembrane region" description="Helical" evidence="6">
    <location>
        <begin position="195"/>
        <end position="224"/>
    </location>
</feature>
<feature type="transmembrane region" description="Helical" evidence="6">
    <location>
        <begin position="494"/>
        <end position="514"/>
    </location>
</feature>
<evidence type="ECO:0000256" key="5">
    <source>
        <dbReference type="SAM" id="MobiDB-lite"/>
    </source>
</evidence>
<dbReference type="Proteomes" id="UP000759537">
    <property type="component" value="Unassembled WGS sequence"/>
</dbReference>
<comment type="caution">
    <text evidence="7">The sequence shown here is derived from an EMBL/GenBank/DDBJ whole genome shotgun (WGS) entry which is preliminary data.</text>
</comment>
<feature type="transmembrane region" description="Helical" evidence="6">
    <location>
        <begin position="448"/>
        <end position="473"/>
    </location>
</feature>